<feature type="domain" description="C2H2-type" evidence="11">
    <location>
        <begin position="966"/>
        <end position="993"/>
    </location>
</feature>
<dbReference type="InterPro" id="IPR036236">
    <property type="entry name" value="Znf_C2H2_sf"/>
</dbReference>
<comment type="subcellular location">
    <subcellularLocation>
        <location evidence="1">Nucleus</location>
    </subcellularLocation>
</comment>
<feature type="compositionally biased region" description="Low complexity" evidence="10">
    <location>
        <begin position="92"/>
        <end position="117"/>
    </location>
</feature>
<dbReference type="Proteomes" id="UP000279307">
    <property type="component" value="Chromosome 4"/>
</dbReference>
<evidence type="ECO:0000256" key="6">
    <source>
        <dbReference type="ARBA" id="ARBA00023125"/>
    </source>
</evidence>
<keyword evidence="4 8" id="KW-0863">Zinc-finger</keyword>
<dbReference type="FunFam" id="3.30.160.60:FF:001049">
    <property type="entry name" value="zinc finger protein 319"/>
    <property type="match status" value="1"/>
</dbReference>
<evidence type="ECO:0000256" key="3">
    <source>
        <dbReference type="ARBA" id="ARBA00022737"/>
    </source>
</evidence>
<evidence type="ECO:0000256" key="2">
    <source>
        <dbReference type="ARBA" id="ARBA00022723"/>
    </source>
</evidence>
<dbReference type="SUPFAM" id="SSF57667">
    <property type="entry name" value="beta-beta-alpha zinc fingers"/>
    <property type="match status" value="4"/>
</dbReference>
<dbReference type="PROSITE" id="PS00028">
    <property type="entry name" value="ZINC_FINGER_C2H2_1"/>
    <property type="match status" value="6"/>
</dbReference>
<dbReference type="InterPro" id="IPR013087">
    <property type="entry name" value="Znf_C2H2_type"/>
</dbReference>
<feature type="region of interest" description="Disordered" evidence="10">
    <location>
        <begin position="493"/>
        <end position="705"/>
    </location>
</feature>
<feature type="region of interest" description="Disordered" evidence="10">
    <location>
        <begin position="429"/>
        <end position="468"/>
    </location>
</feature>
<feature type="compositionally biased region" description="Low complexity" evidence="10">
    <location>
        <begin position="666"/>
        <end position="704"/>
    </location>
</feature>
<dbReference type="SMART" id="SM00355">
    <property type="entry name" value="ZnF_C2H2"/>
    <property type="match status" value="7"/>
</dbReference>
<feature type="region of interest" description="Disordered" evidence="10">
    <location>
        <begin position="184"/>
        <end position="206"/>
    </location>
</feature>
<reference evidence="12 13" key="1">
    <citation type="journal article" date="2018" name="Genome Res.">
        <title>The genomic architecture and molecular evolution of ant odorant receptors.</title>
        <authorList>
            <person name="McKenzie S.K."/>
            <person name="Kronauer D.J.C."/>
        </authorList>
    </citation>
    <scope>NUCLEOTIDE SEQUENCE [LARGE SCALE GENOMIC DNA]</scope>
    <source>
        <strain evidence="12">Clonal line C1</strain>
    </source>
</reference>
<dbReference type="OrthoDB" id="8117402at2759"/>
<feature type="region of interest" description="Disordered" evidence="10">
    <location>
        <begin position="1"/>
        <end position="30"/>
    </location>
</feature>
<dbReference type="EMBL" id="QOIP01000004">
    <property type="protein sequence ID" value="RLU23556.1"/>
    <property type="molecule type" value="Genomic_DNA"/>
</dbReference>
<keyword evidence="3" id="KW-0677">Repeat</keyword>
<keyword evidence="9" id="KW-0175">Coiled coil</keyword>
<dbReference type="FunFam" id="3.30.160.60:FF:000446">
    <property type="entry name" value="Zinc finger protein"/>
    <property type="match status" value="1"/>
</dbReference>
<dbReference type="Gene3D" id="3.30.160.60">
    <property type="entry name" value="Classic Zinc Finger"/>
    <property type="match status" value="4"/>
</dbReference>
<sequence>MSEMTSVVETQQQQQYVGGGSSNTEHHCKDCGVNFESEKSLEVHLRYHHENLLNQWTSKAQQEESNNNHSKAGNHNSHANANRDSVAVPADSSEPSSMSPSQDPTSSQQQQQQQPQQQQPPQPQPQPQPQQSQQQTQQQQQQSQQSQQQPGVHAIVCQSYEHFPPMFSETGYFMQNEQSYMMSHHFSPQPEDAQSNGGRDSGGAYSRYMYPHQQHYAAERAVPNSTSPRSSLFQCDKCGAVYEDANQLGEHVRTNHLDSPSTYSAPQYQQLGNSPQQQGQQLHPSPPLSNQAQQPPGYDYNGGQTVKEMKQEPEEQAEILDLDSHKVQTHKYEEELMRLQQQQQQQQQGLQMQMHHQQVMQQQQRIGSHSVSSMLGWPPATQTHDYHVGLPPMGTVDNVPPMTDQSQFMRGQHMPVEHGHQGSSIITSTQSMTSHQMPSGFVQQSPKAQPLANQSWKSNEPRRPKTYNCTACNKWFTSSGHLKRHYNTTLHKNAVKNGKDPDPANLPISAHHHPARDNNGGPSASGRGSGATTRSPSDLSSRSPPNLMAGPSGEVTGGLLHTPTTLCNSNSNSSSSNSDSSAVALVQQQQQQQLAVHLPHSGIMPLNSPGPSPLTGHHQQQMSSAPHQLALQQQQQQQQLHLSTGSSGQPVHHTTSHSPMPPPPTSHMNCPSPMRSSSHPHHMNTPGSVTPVTSPTGMGGTTMPHQPYPNALPPHVTTTTSIPAVLLESIPPVTTIQLTTIGNKEDEQQHQPQQQHQMNMLPGFGTIEQRILPSFTQFGVTGFVVEQNQIQTVNVGGLNVEEITPQETSYESSQSYEPYSPAHYKSINVGTMQSTDNITSTEDVSHSAESLTYQLEHLDLEANNNNLAKEDMDPNVTKPKKGRKTKAASSKKCQFTTTGANFISKEGFHKCIDCNKEFNKACYLTQHNKSFHSGDKPFKCAQCGKRFHNEELHAKHVLMHGMTRKHQCDACPKVFAHRTDLKRHQCIHTGQRPFKCDMCEKGFIRQDHMKKHRHTHSKKSRIQNQRINAQRYGYVAVTRVARC</sequence>
<dbReference type="PANTHER" id="PTHR16515">
    <property type="entry name" value="PR DOMAIN ZINC FINGER PROTEIN"/>
    <property type="match status" value="1"/>
</dbReference>
<evidence type="ECO:0000256" key="7">
    <source>
        <dbReference type="ARBA" id="ARBA00023242"/>
    </source>
</evidence>
<comment type="caution">
    <text evidence="12">The sequence shown here is derived from an EMBL/GenBank/DDBJ whole genome shotgun (WGS) entry which is preliminary data.</text>
</comment>
<feature type="domain" description="C2H2-type" evidence="11">
    <location>
        <begin position="233"/>
        <end position="261"/>
    </location>
</feature>
<feature type="compositionally biased region" description="Low complexity" evidence="10">
    <location>
        <begin position="129"/>
        <end position="150"/>
    </location>
</feature>
<feature type="domain" description="C2H2-type" evidence="11">
    <location>
        <begin position="994"/>
        <end position="1021"/>
    </location>
</feature>
<accession>A0A3L8DT94</accession>
<keyword evidence="5" id="KW-0862">Zinc</keyword>
<feature type="region of interest" description="Disordered" evidence="10">
    <location>
        <begin position="254"/>
        <end position="304"/>
    </location>
</feature>
<feature type="domain" description="C2H2-type" evidence="11">
    <location>
        <begin position="938"/>
        <end position="965"/>
    </location>
</feature>
<dbReference type="AlphaFoldDB" id="A0A3L8DT94"/>
<evidence type="ECO:0000256" key="4">
    <source>
        <dbReference type="ARBA" id="ARBA00022771"/>
    </source>
</evidence>
<dbReference type="PROSITE" id="PS50157">
    <property type="entry name" value="ZINC_FINGER_C2H2_2"/>
    <property type="match status" value="7"/>
</dbReference>
<evidence type="ECO:0000256" key="9">
    <source>
        <dbReference type="SAM" id="Coils"/>
    </source>
</evidence>
<dbReference type="GO" id="GO:0003677">
    <property type="term" value="F:DNA binding"/>
    <property type="evidence" value="ECO:0007669"/>
    <property type="project" value="UniProtKB-KW"/>
</dbReference>
<feature type="compositionally biased region" description="Polar residues" evidence="10">
    <location>
        <begin position="617"/>
        <end position="626"/>
    </location>
</feature>
<dbReference type="GO" id="GO:0005634">
    <property type="term" value="C:nucleus"/>
    <property type="evidence" value="ECO:0007669"/>
    <property type="project" value="UniProtKB-SubCell"/>
</dbReference>
<feature type="compositionally biased region" description="Pro residues" evidence="10">
    <location>
        <begin position="118"/>
        <end position="128"/>
    </location>
</feature>
<feature type="domain" description="C2H2-type" evidence="11">
    <location>
        <begin position="467"/>
        <end position="496"/>
    </location>
</feature>
<feature type="compositionally biased region" description="Polar residues" evidence="10">
    <location>
        <begin position="1"/>
        <end position="10"/>
    </location>
</feature>
<dbReference type="InterPro" id="IPR050331">
    <property type="entry name" value="Zinc_finger"/>
</dbReference>
<feature type="compositionally biased region" description="Polar residues" evidence="10">
    <location>
        <begin position="441"/>
        <end position="458"/>
    </location>
</feature>
<dbReference type="Pfam" id="PF00096">
    <property type="entry name" value="zf-C2H2"/>
    <property type="match status" value="2"/>
</dbReference>
<feature type="region of interest" description="Disordered" evidence="10">
    <location>
        <begin position="56"/>
        <end position="152"/>
    </location>
</feature>
<keyword evidence="6" id="KW-0238">DNA-binding</keyword>
<dbReference type="Pfam" id="PF12171">
    <property type="entry name" value="zf-C2H2_jaz"/>
    <property type="match status" value="1"/>
</dbReference>
<keyword evidence="7" id="KW-0539">Nucleus</keyword>
<feature type="compositionally biased region" description="Low complexity" evidence="10">
    <location>
        <begin position="627"/>
        <end position="642"/>
    </location>
</feature>
<organism evidence="12 13">
    <name type="scientific">Ooceraea biroi</name>
    <name type="common">Clonal raider ant</name>
    <name type="synonym">Cerapachys biroi</name>
    <dbReference type="NCBI Taxonomy" id="2015173"/>
    <lineage>
        <taxon>Eukaryota</taxon>
        <taxon>Metazoa</taxon>
        <taxon>Ecdysozoa</taxon>
        <taxon>Arthropoda</taxon>
        <taxon>Hexapoda</taxon>
        <taxon>Insecta</taxon>
        <taxon>Pterygota</taxon>
        <taxon>Neoptera</taxon>
        <taxon>Endopterygota</taxon>
        <taxon>Hymenoptera</taxon>
        <taxon>Apocrita</taxon>
        <taxon>Aculeata</taxon>
        <taxon>Formicoidea</taxon>
        <taxon>Formicidae</taxon>
        <taxon>Dorylinae</taxon>
        <taxon>Ooceraea</taxon>
    </lineage>
</organism>
<dbReference type="PANTHER" id="PTHR16515:SF49">
    <property type="entry name" value="GASTRULA ZINC FINGER PROTEIN XLCGF49.1-LIKE-RELATED"/>
    <property type="match status" value="1"/>
</dbReference>
<feature type="coiled-coil region" evidence="9">
    <location>
        <begin position="322"/>
        <end position="349"/>
    </location>
</feature>
<dbReference type="GO" id="GO:0010468">
    <property type="term" value="P:regulation of gene expression"/>
    <property type="evidence" value="ECO:0007669"/>
    <property type="project" value="TreeGrafter"/>
</dbReference>
<feature type="compositionally biased region" description="Low complexity" evidence="10">
    <location>
        <begin position="568"/>
        <end position="596"/>
    </location>
</feature>
<feature type="compositionally biased region" description="Polar residues" evidence="10">
    <location>
        <begin position="56"/>
        <end position="83"/>
    </location>
</feature>
<dbReference type="InterPro" id="IPR022755">
    <property type="entry name" value="Znf_C2H2_jaz"/>
</dbReference>
<dbReference type="GO" id="GO:0008270">
    <property type="term" value="F:zinc ion binding"/>
    <property type="evidence" value="ECO:0007669"/>
    <property type="project" value="UniProtKB-KW"/>
</dbReference>
<evidence type="ECO:0000259" key="11">
    <source>
        <dbReference type="PROSITE" id="PS50157"/>
    </source>
</evidence>
<keyword evidence="2" id="KW-0479">Metal-binding</keyword>
<evidence type="ECO:0000313" key="12">
    <source>
        <dbReference type="EMBL" id="RLU23556.1"/>
    </source>
</evidence>
<feature type="region of interest" description="Disordered" evidence="10">
    <location>
        <begin position="866"/>
        <end position="887"/>
    </location>
</feature>
<proteinExistence type="predicted"/>
<feature type="compositionally biased region" description="Low complexity" evidence="10">
    <location>
        <begin position="520"/>
        <end position="545"/>
    </location>
</feature>
<gene>
    <name evidence="12" type="ORF">DMN91_003761</name>
</gene>
<feature type="domain" description="C2H2-type" evidence="11">
    <location>
        <begin position="26"/>
        <end position="48"/>
    </location>
</feature>
<evidence type="ECO:0000256" key="8">
    <source>
        <dbReference type="PROSITE-ProRule" id="PRU00042"/>
    </source>
</evidence>
<feature type="compositionally biased region" description="Low complexity" evidence="10">
    <location>
        <begin position="266"/>
        <end position="283"/>
    </location>
</feature>
<evidence type="ECO:0000256" key="5">
    <source>
        <dbReference type="ARBA" id="ARBA00022833"/>
    </source>
</evidence>
<evidence type="ECO:0000256" key="10">
    <source>
        <dbReference type="SAM" id="MobiDB-lite"/>
    </source>
</evidence>
<evidence type="ECO:0000313" key="13">
    <source>
        <dbReference type="Proteomes" id="UP000279307"/>
    </source>
</evidence>
<name>A0A3L8DT94_OOCBI</name>
<feature type="domain" description="C2H2-type" evidence="11">
    <location>
        <begin position="909"/>
        <end position="937"/>
    </location>
</feature>
<evidence type="ECO:0000256" key="1">
    <source>
        <dbReference type="ARBA" id="ARBA00004123"/>
    </source>
</evidence>
<protein>
    <recommendedName>
        <fullName evidence="11">C2H2-type domain-containing protein</fullName>
    </recommendedName>
</protein>